<dbReference type="Pfam" id="PF00196">
    <property type="entry name" value="GerE"/>
    <property type="match status" value="1"/>
</dbReference>
<dbReference type="InterPro" id="IPR016032">
    <property type="entry name" value="Sig_transdc_resp-reg_C-effctor"/>
</dbReference>
<evidence type="ECO:0000313" key="2">
    <source>
        <dbReference type="EMBL" id="PAV73360.1"/>
    </source>
</evidence>
<dbReference type="GO" id="GO:0006355">
    <property type="term" value="P:regulation of DNA-templated transcription"/>
    <property type="evidence" value="ECO:0007669"/>
    <property type="project" value="InterPro"/>
</dbReference>
<feature type="domain" description="HTH luxR-type" evidence="1">
    <location>
        <begin position="571"/>
        <end position="628"/>
    </location>
</feature>
<accession>A0A2A2KHL8</accession>
<protein>
    <recommendedName>
        <fullName evidence="1">HTH luxR-type domain-containing protein</fullName>
    </recommendedName>
</protein>
<reference evidence="2 3" key="1">
    <citation type="journal article" date="2017" name="Curr. Biol.">
        <title>Genome architecture and evolution of a unichromosomal asexual nematode.</title>
        <authorList>
            <person name="Fradin H."/>
            <person name="Zegar C."/>
            <person name="Gutwein M."/>
            <person name="Lucas J."/>
            <person name="Kovtun M."/>
            <person name="Corcoran D."/>
            <person name="Baugh L.R."/>
            <person name="Kiontke K."/>
            <person name="Gunsalus K."/>
            <person name="Fitch D.H."/>
            <person name="Piano F."/>
        </authorList>
    </citation>
    <scope>NUCLEOTIDE SEQUENCE [LARGE SCALE GENOMIC DNA]</scope>
    <source>
        <strain evidence="2">PF1309</strain>
    </source>
</reference>
<organism evidence="2 3">
    <name type="scientific">Diploscapter pachys</name>
    <dbReference type="NCBI Taxonomy" id="2018661"/>
    <lineage>
        <taxon>Eukaryota</taxon>
        <taxon>Metazoa</taxon>
        <taxon>Ecdysozoa</taxon>
        <taxon>Nematoda</taxon>
        <taxon>Chromadorea</taxon>
        <taxon>Rhabditida</taxon>
        <taxon>Rhabditina</taxon>
        <taxon>Rhabditomorpha</taxon>
        <taxon>Rhabditoidea</taxon>
        <taxon>Rhabditidae</taxon>
        <taxon>Diploscapter</taxon>
    </lineage>
</organism>
<dbReference type="SUPFAM" id="SSF46894">
    <property type="entry name" value="C-terminal effector domain of the bipartite response regulators"/>
    <property type="match status" value="1"/>
</dbReference>
<comment type="caution">
    <text evidence="2">The sequence shown here is derived from an EMBL/GenBank/DDBJ whole genome shotgun (WGS) entry which is preliminary data.</text>
</comment>
<evidence type="ECO:0000259" key="1">
    <source>
        <dbReference type="SMART" id="SM00421"/>
    </source>
</evidence>
<evidence type="ECO:0000313" key="3">
    <source>
        <dbReference type="Proteomes" id="UP000218231"/>
    </source>
</evidence>
<name>A0A2A2KHL8_9BILA</name>
<gene>
    <name evidence="2" type="ORF">WR25_20534</name>
</gene>
<dbReference type="EMBL" id="LIAE01008621">
    <property type="protein sequence ID" value="PAV73360.1"/>
    <property type="molecule type" value="Genomic_DNA"/>
</dbReference>
<dbReference type="AlphaFoldDB" id="A0A2A2KHL8"/>
<proteinExistence type="predicted"/>
<dbReference type="InterPro" id="IPR036388">
    <property type="entry name" value="WH-like_DNA-bd_sf"/>
</dbReference>
<dbReference type="Proteomes" id="UP000218231">
    <property type="component" value="Unassembled WGS sequence"/>
</dbReference>
<dbReference type="InterPro" id="IPR000792">
    <property type="entry name" value="Tscrpt_reg_LuxR_C"/>
</dbReference>
<dbReference type="GO" id="GO:0003677">
    <property type="term" value="F:DNA binding"/>
    <property type="evidence" value="ECO:0007669"/>
    <property type="project" value="InterPro"/>
</dbReference>
<dbReference type="SMART" id="SM00421">
    <property type="entry name" value="HTH_LUXR"/>
    <property type="match status" value="1"/>
</dbReference>
<keyword evidence="3" id="KW-1185">Reference proteome</keyword>
<dbReference type="Gene3D" id="1.10.10.10">
    <property type="entry name" value="Winged helix-like DNA-binding domain superfamily/Winged helix DNA-binding domain"/>
    <property type="match status" value="1"/>
</dbReference>
<sequence length="631" mass="68778">MHGGRRLGACCGLGFDTAVNQGRALGVLGGGVPLAQALVFLGKQQVVAVDARLGLLEPLGQHMKQARAEHLDVLGCQPGLVVHQVQPGLAIVRVTAQVERQRRGFVVVAHLDAVRAEAAVTQVVALLLRQALVAQVTPKRIADAAYQLGEAQGPAEVHAQGVYLNEQAQRGLGPRTSTVAHRQADHPVVALPGPGAAHMQGCQQHMGYRPLQRVGQVLHSGQQGTIETALQGMAWRGAKGQPPLSGPQQRIRQLCVAPQPVSQIALLAGRSLVGLVIFDERLVGRCRAWQYLPLLKQAVVLTQQMEQLLKAPAVEDQVMSLRHQQAALGIDVQHCHAQQRPGVEGERLLQQSLGQALRSCERRRLPAQIVHVQWHPHLGQEALAGHAILPGLRHQHHAQPVVQPNQMVQRAPQQVAVNSAIEREIAADIVEREWTLDSDQASIRQVKVLGSAGRPEETPVQEPLRHPLLQSIMRMEDPLLIQINAPVHQCNLVSRSGNRRWVICCQRLRSEGMFSLAELSLLKRLSDTLLPLVEHHAQLFLQAANRRPGGLLPDEAGSLRQVFTERLEQDAIRLSSREQEVCIGLLTGGTVPQMAQRLNVKSSSIETYLKRATAKLGVSGRHGLACWMAGT</sequence>